<sequence length="102" mass="11742">MCKYNLPFESNSIILCQQSSIEEKTTEDKVESEPEEVREKTINDILQEKEDAENGFEIGTWSNDMASCIPETVDFDEYLEPLPSNLTFCTSASGEYRYDSFF</sequence>
<evidence type="ECO:0000313" key="1">
    <source>
        <dbReference type="EMBL" id="KPJ21540.1"/>
    </source>
</evidence>
<proteinExistence type="predicted"/>
<accession>A0A0N1IQQ6</accession>
<dbReference type="Proteomes" id="UP000053240">
    <property type="component" value="Unassembled WGS sequence"/>
</dbReference>
<reference evidence="1 2" key="1">
    <citation type="journal article" date="2015" name="Nat. Commun.">
        <title>Outbred genome sequencing and CRISPR/Cas9 gene editing in butterflies.</title>
        <authorList>
            <person name="Li X."/>
            <person name="Fan D."/>
            <person name="Zhang W."/>
            <person name="Liu G."/>
            <person name="Zhang L."/>
            <person name="Zhao L."/>
            <person name="Fang X."/>
            <person name="Chen L."/>
            <person name="Dong Y."/>
            <person name="Chen Y."/>
            <person name="Ding Y."/>
            <person name="Zhao R."/>
            <person name="Feng M."/>
            <person name="Zhu Y."/>
            <person name="Feng Y."/>
            <person name="Jiang X."/>
            <person name="Zhu D."/>
            <person name="Xiang H."/>
            <person name="Feng X."/>
            <person name="Li S."/>
            <person name="Wang J."/>
            <person name="Zhang G."/>
            <person name="Kronforst M.R."/>
            <person name="Wang W."/>
        </authorList>
    </citation>
    <scope>NUCLEOTIDE SEQUENCE [LARGE SCALE GENOMIC DNA]</scope>
    <source>
        <strain evidence="1">Ya'a_city_454_Pm</strain>
        <tissue evidence="1">Whole body</tissue>
    </source>
</reference>
<dbReference type="EMBL" id="LADJ01052614">
    <property type="protein sequence ID" value="KPJ21540.1"/>
    <property type="molecule type" value="Genomic_DNA"/>
</dbReference>
<keyword evidence="2" id="KW-1185">Reference proteome</keyword>
<protein>
    <submittedName>
        <fullName evidence="1">Uncharacterized protein</fullName>
    </submittedName>
</protein>
<dbReference type="InParanoid" id="A0A0N1IQQ6"/>
<organism evidence="1 2">
    <name type="scientific">Papilio machaon</name>
    <name type="common">Old World swallowtail butterfly</name>
    <dbReference type="NCBI Taxonomy" id="76193"/>
    <lineage>
        <taxon>Eukaryota</taxon>
        <taxon>Metazoa</taxon>
        <taxon>Ecdysozoa</taxon>
        <taxon>Arthropoda</taxon>
        <taxon>Hexapoda</taxon>
        <taxon>Insecta</taxon>
        <taxon>Pterygota</taxon>
        <taxon>Neoptera</taxon>
        <taxon>Endopterygota</taxon>
        <taxon>Lepidoptera</taxon>
        <taxon>Glossata</taxon>
        <taxon>Ditrysia</taxon>
        <taxon>Papilionoidea</taxon>
        <taxon>Papilionidae</taxon>
        <taxon>Papilioninae</taxon>
        <taxon>Papilio</taxon>
    </lineage>
</organism>
<gene>
    <name evidence="1" type="ORF">RR48_00680</name>
</gene>
<evidence type="ECO:0000313" key="2">
    <source>
        <dbReference type="Proteomes" id="UP000053240"/>
    </source>
</evidence>
<comment type="caution">
    <text evidence="1">The sequence shown here is derived from an EMBL/GenBank/DDBJ whole genome shotgun (WGS) entry which is preliminary data.</text>
</comment>
<dbReference type="AlphaFoldDB" id="A0A0N1IQQ6"/>
<name>A0A0N1IQQ6_PAPMA</name>